<evidence type="ECO:0000313" key="2">
    <source>
        <dbReference type="EMBL" id="KAG2386419.1"/>
    </source>
</evidence>
<protein>
    <submittedName>
        <fullName evidence="2">Uncharacterized protein</fullName>
    </submittedName>
</protein>
<proteinExistence type="predicted"/>
<feature type="region of interest" description="Disordered" evidence="1">
    <location>
        <begin position="57"/>
        <end position="83"/>
    </location>
</feature>
<organism evidence="2 3">
    <name type="scientific">Naegleria lovaniensis</name>
    <name type="common">Amoeba</name>
    <dbReference type="NCBI Taxonomy" id="51637"/>
    <lineage>
        <taxon>Eukaryota</taxon>
        <taxon>Discoba</taxon>
        <taxon>Heterolobosea</taxon>
        <taxon>Tetramitia</taxon>
        <taxon>Eutetramitia</taxon>
        <taxon>Vahlkampfiidae</taxon>
        <taxon>Naegleria</taxon>
    </lineage>
</organism>
<dbReference type="Proteomes" id="UP000816034">
    <property type="component" value="Unassembled WGS sequence"/>
</dbReference>
<dbReference type="EMBL" id="PYSW02000016">
    <property type="protein sequence ID" value="KAG2386419.1"/>
    <property type="molecule type" value="Genomic_DNA"/>
</dbReference>
<keyword evidence="3" id="KW-1185">Reference proteome</keyword>
<dbReference type="GeneID" id="68095320"/>
<evidence type="ECO:0000256" key="1">
    <source>
        <dbReference type="SAM" id="MobiDB-lite"/>
    </source>
</evidence>
<dbReference type="AlphaFoldDB" id="A0AA88GVE0"/>
<feature type="region of interest" description="Disordered" evidence="1">
    <location>
        <begin position="148"/>
        <end position="174"/>
    </location>
</feature>
<evidence type="ECO:0000313" key="3">
    <source>
        <dbReference type="Proteomes" id="UP000816034"/>
    </source>
</evidence>
<name>A0AA88GVE0_NAELO</name>
<feature type="region of interest" description="Disordered" evidence="1">
    <location>
        <begin position="16"/>
        <end position="36"/>
    </location>
</feature>
<feature type="compositionally biased region" description="Acidic residues" evidence="1">
    <location>
        <begin position="155"/>
        <end position="171"/>
    </location>
</feature>
<reference evidence="2 3" key="1">
    <citation type="journal article" date="2018" name="BMC Genomics">
        <title>The genome of Naegleria lovaniensis, the basis for a comparative approach to unravel pathogenicity factors of the human pathogenic amoeba N. fowleri.</title>
        <authorList>
            <person name="Liechti N."/>
            <person name="Schurch N."/>
            <person name="Bruggmann R."/>
            <person name="Wittwer M."/>
        </authorList>
    </citation>
    <scope>NUCLEOTIDE SEQUENCE [LARGE SCALE GENOMIC DNA]</scope>
    <source>
        <strain evidence="2 3">ATCC 30569</strain>
    </source>
</reference>
<comment type="caution">
    <text evidence="2">The sequence shown here is derived from an EMBL/GenBank/DDBJ whole genome shotgun (WGS) entry which is preliminary data.</text>
</comment>
<dbReference type="RefSeq" id="XP_044550411.1">
    <property type="nucleotide sequence ID" value="XM_044692329.1"/>
</dbReference>
<accession>A0AA88GVE0</accession>
<sequence>MGAGVSMTTSTRIPAMNNSVAPSLNNNGHSTAGSSRLPLTSHFSLSQLDERHDNRVTKTMTRSRSDIVSSHNSHPRTLNRLNSIEDEHDFTRVDLDDEPVRKISSRKSSQYTTSTRKPLNNSPCEWTCLPSSKFLSADSISNSTSLSLTTYDHQENEDSTEDETSSEEELDSFSYNPSASFSSLKKMLSNDLYQSHTSRFATPVKSSKVIRSSRDELFPHDPSLSSTPPKSHHLNIGNNKYCGHFGNCEYRIIVTPPPYSPSSNASILNISSKTIEEERKERQKIILEKRRKLYYIQSLRNISAMFSPLKE</sequence>
<gene>
    <name evidence="2" type="ORF">C9374_002865</name>
</gene>
<feature type="compositionally biased region" description="Polar residues" evidence="1">
    <location>
        <begin position="57"/>
        <end position="82"/>
    </location>
</feature>